<proteinExistence type="predicted"/>
<dbReference type="RefSeq" id="WP_120582718.1">
    <property type="nucleotide sequence ID" value="NZ_RAWI01000455.1"/>
</dbReference>
<dbReference type="Gene3D" id="2.60.40.420">
    <property type="entry name" value="Cupredoxins - blue copper proteins"/>
    <property type="match status" value="2"/>
</dbReference>
<dbReference type="SUPFAM" id="SSF49503">
    <property type="entry name" value="Cupredoxins"/>
    <property type="match status" value="1"/>
</dbReference>
<sequence>MPISYRSEPMINRERRLWQLLREGHVLKRPILKAYIGVPVRIRLIHAAVKETHVFHLHVYEWHAADVPGDAPGESADVEDQGQKGFNYRSEPIGPRFSPTGVKYSLANPHPATPVFRVPAGRQVRFQLLGALDKPRSHSFTIHGVTWPEWRFLASCGTPRVSSASAITCGTVKTSEFTPRRAGDYAYRSGAERWDVAQGMWGLLRVVPC</sequence>
<keyword evidence="2" id="KW-1185">Reference proteome</keyword>
<organism evidence="1 2">
    <name type="scientific">Corallococcus praedator</name>
    <dbReference type="NCBI Taxonomy" id="2316724"/>
    <lineage>
        <taxon>Bacteria</taxon>
        <taxon>Pseudomonadati</taxon>
        <taxon>Myxococcota</taxon>
        <taxon>Myxococcia</taxon>
        <taxon>Myxococcales</taxon>
        <taxon>Cystobacterineae</taxon>
        <taxon>Myxococcaceae</taxon>
        <taxon>Corallococcus</taxon>
    </lineage>
</organism>
<evidence type="ECO:0000313" key="1">
    <source>
        <dbReference type="EMBL" id="RKH92650.1"/>
    </source>
</evidence>
<evidence type="ECO:0000313" key="2">
    <source>
        <dbReference type="Proteomes" id="UP000278907"/>
    </source>
</evidence>
<reference evidence="1 2" key="1">
    <citation type="submission" date="2018-09" db="EMBL/GenBank/DDBJ databases">
        <authorList>
            <person name="Livingstone P.G."/>
            <person name="Whitworth D.E."/>
        </authorList>
    </citation>
    <scope>NUCLEOTIDE SEQUENCE [LARGE SCALE GENOMIC DNA]</scope>
    <source>
        <strain evidence="1 2">CA031B</strain>
    </source>
</reference>
<comment type="caution">
    <text evidence="1">The sequence shown here is derived from an EMBL/GenBank/DDBJ whole genome shotgun (WGS) entry which is preliminary data.</text>
</comment>
<evidence type="ECO:0008006" key="3">
    <source>
        <dbReference type="Google" id="ProtNLM"/>
    </source>
</evidence>
<gene>
    <name evidence="1" type="ORF">D7Y13_35865</name>
</gene>
<accession>A0ABX9Q7K7</accession>
<dbReference type="EMBL" id="RAWI01000455">
    <property type="protein sequence ID" value="RKH92650.1"/>
    <property type="molecule type" value="Genomic_DNA"/>
</dbReference>
<dbReference type="Proteomes" id="UP000278907">
    <property type="component" value="Unassembled WGS sequence"/>
</dbReference>
<dbReference type="InterPro" id="IPR008972">
    <property type="entry name" value="Cupredoxin"/>
</dbReference>
<protein>
    <recommendedName>
        <fullName evidence="3">Plastocyanin-like domain-containing protein</fullName>
    </recommendedName>
</protein>
<name>A0ABX9Q7K7_9BACT</name>